<proteinExistence type="predicted"/>
<dbReference type="InterPro" id="IPR001539">
    <property type="entry name" value="Peptidase_U32"/>
</dbReference>
<feature type="domain" description="Peptidase U32 collagenase" evidence="1">
    <location>
        <begin position="382"/>
        <end position="492"/>
    </location>
</feature>
<dbReference type="AlphaFoldDB" id="A0A9D1X812"/>
<accession>A0A9D1X812</accession>
<dbReference type="Pfam" id="PF01136">
    <property type="entry name" value="Peptidase_U32"/>
    <property type="match status" value="1"/>
</dbReference>
<dbReference type="PROSITE" id="PS01276">
    <property type="entry name" value="PEPTIDASE_U32"/>
    <property type="match status" value="1"/>
</dbReference>
<dbReference type="PANTHER" id="PTHR30217:SF10">
    <property type="entry name" value="23S RRNA 5-HYDROXYCYTIDINE C2501 SYNTHASE"/>
    <property type="match status" value="1"/>
</dbReference>
<comment type="caution">
    <text evidence="2">The sequence shown here is derived from an EMBL/GenBank/DDBJ whole genome shotgun (WGS) entry which is preliminary data.</text>
</comment>
<dbReference type="PANTHER" id="PTHR30217">
    <property type="entry name" value="PEPTIDASE U32 FAMILY"/>
    <property type="match status" value="1"/>
</dbReference>
<evidence type="ECO:0000259" key="1">
    <source>
        <dbReference type="Pfam" id="PF12392"/>
    </source>
</evidence>
<evidence type="ECO:0000313" key="2">
    <source>
        <dbReference type="EMBL" id="HIX74603.1"/>
    </source>
</evidence>
<dbReference type="Pfam" id="PF12392">
    <property type="entry name" value="DUF3656"/>
    <property type="match status" value="1"/>
</dbReference>
<dbReference type="EMBL" id="DXEL01000044">
    <property type="protein sequence ID" value="HIX74603.1"/>
    <property type="molecule type" value="Genomic_DNA"/>
</dbReference>
<dbReference type="InterPro" id="IPR051454">
    <property type="entry name" value="RNA/ubiquinone_mod_enzymes"/>
</dbReference>
<organism evidence="2 3">
    <name type="scientific">Candidatus Parabacteroides intestinipullorum</name>
    <dbReference type="NCBI Taxonomy" id="2838723"/>
    <lineage>
        <taxon>Bacteria</taxon>
        <taxon>Pseudomonadati</taxon>
        <taxon>Bacteroidota</taxon>
        <taxon>Bacteroidia</taxon>
        <taxon>Bacteroidales</taxon>
        <taxon>Tannerellaceae</taxon>
        <taxon>Parabacteroides</taxon>
    </lineage>
</organism>
<dbReference type="InterPro" id="IPR020988">
    <property type="entry name" value="Pept_U32_collagenase"/>
</dbReference>
<sequence>MSNNSRPIELLAPARDLTCGVEAINHGADAVYIGAPRFGARAAAGNSLEDIQRLCDYAHPYGARIYVTLNTILMDDELADAERMIHALYRAGVDALIVQDMGILRMDLPPIPLHASTQMDNRTPEKVRQLEALGFSQVVLARELTLEEIRQVAASTHVPLEVFVHGALCVSYSGQCYLSAALSGRSANRGECAQYCRLPYTLADADGREIAQGKHLLSLKDMNRGDRLEALLDAGVTSLKIEGRLKELSYVKNITAWYRQKLDEILARRPEYRQASAGQCAYTFTPAPAKSFNRGFTPFLLDGRNKDITAFDTPKSLGEPIGRIKKAQGNVLTIATTQPLNNGDGLSYFNSRGELEGFRINRAEGNKVYTLERVAIAPKTAVYRNLDQAFERQLAKPSAKRELGLNLFFGEYPIGFTLELEDETGARVTIAKPFTKEMARRPQADNIRTQLSRLGDTPFRADRIEINMDNNWFVPSSLLAEMRREAVERLMADKRIRYQREIVRWKEKQQESTGVTFGITRLTYLGNVANNKARQFYEEHGIQQVDPAFELAPTLEAPLMFTKHCLRYSMGWCPIHQKGHSPYREPYYLIYKETRLRLQFDCKNCQMLVWAEKKGERS</sequence>
<name>A0A9D1X812_9BACT</name>
<dbReference type="Proteomes" id="UP000886740">
    <property type="component" value="Unassembled WGS sequence"/>
</dbReference>
<evidence type="ECO:0000313" key="3">
    <source>
        <dbReference type="Proteomes" id="UP000886740"/>
    </source>
</evidence>
<protein>
    <submittedName>
        <fullName evidence="2">U32 family peptidase</fullName>
    </submittedName>
</protein>
<gene>
    <name evidence="2" type="ORF">H9977_06180</name>
</gene>
<reference evidence="2" key="2">
    <citation type="submission" date="2021-04" db="EMBL/GenBank/DDBJ databases">
        <authorList>
            <person name="Gilroy R."/>
        </authorList>
    </citation>
    <scope>NUCLEOTIDE SEQUENCE</scope>
    <source>
        <strain evidence="2">ChiGjej6B6-14162</strain>
    </source>
</reference>
<reference evidence="2" key="1">
    <citation type="journal article" date="2021" name="PeerJ">
        <title>Extensive microbial diversity within the chicken gut microbiome revealed by metagenomics and culture.</title>
        <authorList>
            <person name="Gilroy R."/>
            <person name="Ravi A."/>
            <person name="Getino M."/>
            <person name="Pursley I."/>
            <person name="Horton D.L."/>
            <person name="Alikhan N.F."/>
            <person name="Baker D."/>
            <person name="Gharbi K."/>
            <person name="Hall N."/>
            <person name="Watson M."/>
            <person name="Adriaenssens E.M."/>
            <person name="Foster-Nyarko E."/>
            <person name="Jarju S."/>
            <person name="Secka A."/>
            <person name="Antonio M."/>
            <person name="Oren A."/>
            <person name="Chaudhuri R.R."/>
            <person name="La Ragione R."/>
            <person name="Hildebrand F."/>
            <person name="Pallen M.J."/>
        </authorList>
    </citation>
    <scope>NUCLEOTIDE SEQUENCE</scope>
    <source>
        <strain evidence="2">ChiGjej6B6-14162</strain>
    </source>
</reference>